<reference evidence="2" key="1">
    <citation type="submission" date="2020-05" db="EMBL/GenBank/DDBJ databases">
        <title>Mycena genomes resolve the evolution of fungal bioluminescence.</title>
        <authorList>
            <person name="Tsai I.J."/>
        </authorList>
    </citation>
    <scope>NUCLEOTIDE SEQUENCE</scope>
    <source>
        <strain evidence="2">CCC161011</strain>
    </source>
</reference>
<protein>
    <submittedName>
        <fullName evidence="2">Uncharacterized protein</fullName>
    </submittedName>
</protein>
<name>A0A8H7D885_9AGAR</name>
<evidence type="ECO:0000313" key="3">
    <source>
        <dbReference type="Proteomes" id="UP000620124"/>
    </source>
</evidence>
<sequence>MSSTISDRELANLPALRRRFHALEEDQIKTLAASLFRPEILRQFKSQGTDEVAVMRLMLEMKVMADVQSTAQASESERARRAPKSTETGHQGVATRLSVRDVRKYRHRCSAPTLLCRAHDQAHRQTNPVL</sequence>
<organism evidence="2 3">
    <name type="scientific">Mycena venus</name>
    <dbReference type="NCBI Taxonomy" id="2733690"/>
    <lineage>
        <taxon>Eukaryota</taxon>
        <taxon>Fungi</taxon>
        <taxon>Dikarya</taxon>
        <taxon>Basidiomycota</taxon>
        <taxon>Agaricomycotina</taxon>
        <taxon>Agaricomycetes</taxon>
        <taxon>Agaricomycetidae</taxon>
        <taxon>Agaricales</taxon>
        <taxon>Marasmiineae</taxon>
        <taxon>Mycenaceae</taxon>
        <taxon>Mycena</taxon>
    </lineage>
</organism>
<evidence type="ECO:0000256" key="1">
    <source>
        <dbReference type="SAM" id="MobiDB-lite"/>
    </source>
</evidence>
<dbReference type="EMBL" id="JACAZI010000004">
    <property type="protein sequence ID" value="KAF7362488.1"/>
    <property type="molecule type" value="Genomic_DNA"/>
</dbReference>
<dbReference type="AlphaFoldDB" id="A0A8H7D885"/>
<dbReference type="OrthoDB" id="2985281at2759"/>
<feature type="region of interest" description="Disordered" evidence="1">
    <location>
        <begin position="68"/>
        <end position="94"/>
    </location>
</feature>
<gene>
    <name evidence="2" type="ORF">MVEN_00596500</name>
</gene>
<comment type="caution">
    <text evidence="2">The sequence shown here is derived from an EMBL/GenBank/DDBJ whole genome shotgun (WGS) entry which is preliminary data.</text>
</comment>
<keyword evidence="3" id="KW-1185">Reference proteome</keyword>
<proteinExistence type="predicted"/>
<evidence type="ECO:0000313" key="2">
    <source>
        <dbReference type="EMBL" id="KAF7362488.1"/>
    </source>
</evidence>
<dbReference type="Proteomes" id="UP000620124">
    <property type="component" value="Unassembled WGS sequence"/>
</dbReference>
<accession>A0A8H7D885</accession>